<name>A0AAV1L2Z0_9NEOP</name>
<dbReference type="SUPFAM" id="SSF52540">
    <property type="entry name" value="P-loop containing nucleoside triphosphate hydrolases"/>
    <property type="match status" value="2"/>
</dbReference>
<keyword evidence="1" id="KW-0378">Hydrolase</keyword>
<sequence length="913" mass="103937">MYVKVETERLAFIRFNQAKLRSEDYIHLRDAIHSDGDVQNIGRLTILPSSYIGSPRHMHEYAQDAMTYVRNYGTPDLFITFTCNPKWTEIERELEPGQKPQDRHDIIARVFQQKLKVMMDVLTKYRVFGDTRCYMYSVEWQKRGLPHAHILIWLLNKLHSNEVDYIISAEIPDPVTDPHLHDIVTTHMVHGPCGALNPLSPCMADGKCTKRYPRPLVTETVTGNDGYPVYRRRSKEDNGRTIKVKVQNQEIEIGNEFIVPYCPLLSRIFETHATVESCHSAKSIKYLCKYVIKGSDMAVFGIASENANDEISNFQMGRYVSTNEALWRLLSFQIHERYPTVVHLVVHLENGQRVYFTEANAAQLAERPPSTTLTSFFAMCEADPFAATLMYVEMPKYYTWNQSTKKFQRRKQGTPVPDWPQVFSTDALGRMYTVHPKNDECFYLRLLLVNVRGPKSFAHLKIVNGHQCQTYREACQLLGLLENDSHWDLTLADSVVSSNAYQIRTLFAIIITTCFPSQPIQLWNKYKDDICEDILHRLRIQTNNPDIQITDEIYNEGLILIEDQCLTIANNLLIEVGMIAPNRSMHDAFNQELNRELQYNVDTLQEFVRNNVPLLNDKQKKGYETLMQAVDNSTGGLFFLDAPGGTGKTFVISLILATIRSRSVGNGKVPVDATSGLITLTNDFCRFVDSQLALIENVFPNISDNYQNYAWLSQRAILAAKNNDVHALNFTIQSKIAGDLLTYKSVDSITNPDDVVNNPTEFLNSLELPGFPPHNLQLKLGTVIMILRNLNPPRLCNGTRLSVKRLMPNLIEATIINGKYAGENVCIPRIPMIPTDLPFEFKRLQFPVRLAFAMTINKSQGQSLSVCGINLENHCFSHGQLYVACSRVGKPSALFVLTSDQKTKNVVYQRALQ</sequence>
<reference evidence="5 6" key="1">
    <citation type="submission" date="2023-11" db="EMBL/GenBank/DDBJ databases">
        <authorList>
            <person name="Hedman E."/>
            <person name="Englund M."/>
            <person name="Stromberg M."/>
            <person name="Nyberg Akerstrom W."/>
            <person name="Nylinder S."/>
            <person name="Jareborg N."/>
            <person name="Kallberg Y."/>
            <person name="Kronander E."/>
        </authorList>
    </citation>
    <scope>NUCLEOTIDE SEQUENCE [LARGE SCALE GENOMIC DNA]</scope>
</reference>
<dbReference type="GO" id="GO:0000723">
    <property type="term" value="P:telomere maintenance"/>
    <property type="evidence" value="ECO:0007669"/>
    <property type="project" value="InterPro"/>
</dbReference>
<dbReference type="GO" id="GO:0005524">
    <property type="term" value="F:ATP binding"/>
    <property type="evidence" value="ECO:0007669"/>
    <property type="project" value="UniProtKB-KW"/>
</dbReference>
<proteinExistence type="inferred from homology"/>
<evidence type="ECO:0000313" key="6">
    <source>
        <dbReference type="Proteomes" id="UP001314205"/>
    </source>
</evidence>
<keyword evidence="1" id="KW-0347">Helicase</keyword>
<dbReference type="AlphaFoldDB" id="A0AAV1L2Z0"/>
<dbReference type="InterPro" id="IPR010285">
    <property type="entry name" value="DNA_helicase_pif1-like_DEAD"/>
</dbReference>
<gene>
    <name evidence="5" type="ORF">PARMNEM_LOCUS10189</name>
</gene>
<evidence type="ECO:0000256" key="1">
    <source>
        <dbReference type="RuleBase" id="RU363044"/>
    </source>
</evidence>
<feature type="domain" description="DNA helicase Pif1-like DEAD-box helicase" evidence="2">
    <location>
        <begin position="615"/>
        <end position="680"/>
    </location>
</feature>
<accession>A0AAV1L2Z0</accession>
<organism evidence="5 6">
    <name type="scientific">Parnassius mnemosyne</name>
    <name type="common">clouded apollo</name>
    <dbReference type="NCBI Taxonomy" id="213953"/>
    <lineage>
        <taxon>Eukaryota</taxon>
        <taxon>Metazoa</taxon>
        <taxon>Ecdysozoa</taxon>
        <taxon>Arthropoda</taxon>
        <taxon>Hexapoda</taxon>
        <taxon>Insecta</taxon>
        <taxon>Pterygota</taxon>
        <taxon>Neoptera</taxon>
        <taxon>Endopterygota</taxon>
        <taxon>Lepidoptera</taxon>
        <taxon>Glossata</taxon>
        <taxon>Ditrysia</taxon>
        <taxon>Papilionoidea</taxon>
        <taxon>Papilionidae</taxon>
        <taxon>Parnassiinae</taxon>
        <taxon>Parnassini</taxon>
        <taxon>Parnassius</taxon>
        <taxon>Driopa</taxon>
    </lineage>
</organism>
<feature type="domain" description="DNA helicase Pif1-like 2B" evidence="4">
    <location>
        <begin position="761"/>
        <end position="806"/>
    </location>
</feature>
<dbReference type="InterPro" id="IPR025476">
    <property type="entry name" value="Helitron_helicase-like"/>
</dbReference>
<dbReference type="EMBL" id="CAVLGL010000084">
    <property type="protein sequence ID" value="CAK1589736.1"/>
    <property type="molecule type" value="Genomic_DNA"/>
</dbReference>
<evidence type="ECO:0000313" key="5">
    <source>
        <dbReference type="EMBL" id="CAK1589736.1"/>
    </source>
</evidence>
<protein>
    <recommendedName>
        <fullName evidence="1">ATP-dependent DNA helicase</fullName>
        <ecNumber evidence="1">5.6.2.3</ecNumber>
    </recommendedName>
</protein>
<dbReference type="EC" id="5.6.2.3" evidence="1"/>
<dbReference type="PANTHER" id="PTHR10492:SF57">
    <property type="entry name" value="ATP-DEPENDENT DNA HELICASE"/>
    <property type="match status" value="1"/>
</dbReference>
<keyword evidence="1" id="KW-0547">Nucleotide-binding</keyword>
<dbReference type="Pfam" id="PF05970">
    <property type="entry name" value="PIF1"/>
    <property type="match status" value="1"/>
</dbReference>
<comment type="caution">
    <text evidence="5">The sequence shown here is derived from an EMBL/GenBank/DDBJ whole genome shotgun (WGS) entry which is preliminary data.</text>
</comment>
<comment type="catalytic activity">
    <reaction evidence="1">
        <text>ATP + H2O = ADP + phosphate + H(+)</text>
        <dbReference type="Rhea" id="RHEA:13065"/>
        <dbReference type="ChEBI" id="CHEBI:15377"/>
        <dbReference type="ChEBI" id="CHEBI:15378"/>
        <dbReference type="ChEBI" id="CHEBI:30616"/>
        <dbReference type="ChEBI" id="CHEBI:43474"/>
        <dbReference type="ChEBI" id="CHEBI:456216"/>
        <dbReference type="EC" id="5.6.2.3"/>
    </reaction>
</comment>
<dbReference type="CDD" id="cd18809">
    <property type="entry name" value="SF1_C_RecD"/>
    <property type="match status" value="1"/>
</dbReference>
<dbReference type="PANTHER" id="PTHR10492">
    <property type="match status" value="1"/>
</dbReference>
<dbReference type="GO" id="GO:0006310">
    <property type="term" value="P:DNA recombination"/>
    <property type="evidence" value="ECO:0007669"/>
    <property type="project" value="UniProtKB-KW"/>
</dbReference>
<dbReference type="GO" id="GO:0006281">
    <property type="term" value="P:DNA repair"/>
    <property type="evidence" value="ECO:0007669"/>
    <property type="project" value="UniProtKB-KW"/>
</dbReference>
<keyword evidence="1" id="KW-0067">ATP-binding</keyword>
<comment type="similarity">
    <text evidence="1">Belongs to the helicase family.</text>
</comment>
<dbReference type="GO" id="GO:0043139">
    <property type="term" value="F:5'-3' DNA helicase activity"/>
    <property type="evidence" value="ECO:0007669"/>
    <property type="project" value="UniProtKB-EC"/>
</dbReference>
<keyword evidence="1" id="KW-0227">DNA damage</keyword>
<dbReference type="InterPro" id="IPR049163">
    <property type="entry name" value="Pif1-like_2B_dom"/>
</dbReference>
<evidence type="ECO:0000259" key="4">
    <source>
        <dbReference type="Pfam" id="PF21530"/>
    </source>
</evidence>
<evidence type="ECO:0000259" key="3">
    <source>
        <dbReference type="Pfam" id="PF14214"/>
    </source>
</evidence>
<comment type="cofactor">
    <cofactor evidence="1">
        <name>Mg(2+)</name>
        <dbReference type="ChEBI" id="CHEBI:18420"/>
    </cofactor>
</comment>
<keyword evidence="1" id="KW-0234">DNA repair</keyword>
<evidence type="ECO:0000259" key="2">
    <source>
        <dbReference type="Pfam" id="PF05970"/>
    </source>
</evidence>
<feature type="domain" description="Helitron helicase-like" evidence="3">
    <location>
        <begin position="1"/>
        <end position="152"/>
    </location>
</feature>
<dbReference type="Proteomes" id="UP001314205">
    <property type="component" value="Unassembled WGS sequence"/>
</dbReference>
<dbReference type="GO" id="GO:0016787">
    <property type="term" value="F:hydrolase activity"/>
    <property type="evidence" value="ECO:0007669"/>
    <property type="project" value="UniProtKB-KW"/>
</dbReference>
<dbReference type="InterPro" id="IPR027417">
    <property type="entry name" value="P-loop_NTPase"/>
</dbReference>
<dbReference type="Pfam" id="PF21530">
    <property type="entry name" value="Pif1_2B_dom"/>
    <property type="match status" value="1"/>
</dbReference>
<keyword evidence="1" id="KW-0233">DNA recombination</keyword>
<keyword evidence="6" id="KW-1185">Reference proteome</keyword>
<dbReference type="Pfam" id="PF14214">
    <property type="entry name" value="Helitron_like_N"/>
    <property type="match status" value="1"/>
</dbReference>
<dbReference type="Gene3D" id="3.40.50.300">
    <property type="entry name" value="P-loop containing nucleotide triphosphate hydrolases"/>
    <property type="match status" value="1"/>
</dbReference>